<comment type="subcellular location">
    <subcellularLocation>
        <location evidence="1">Cell membrane</location>
        <topology evidence="1">Multi-pass membrane protein</topology>
    </subcellularLocation>
</comment>
<feature type="transmembrane region" description="Helical" evidence="6">
    <location>
        <begin position="316"/>
        <end position="336"/>
    </location>
</feature>
<dbReference type="GO" id="GO:0005886">
    <property type="term" value="C:plasma membrane"/>
    <property type="evidence" value="ECO:0007669"/>
    <property type="project" value="UniProtKB-SubCell"/>
</dbReference>
<dbReference type="PANTHER" id="PTHR30250:SF31">
    <property type="entry name" value="INNER MEMBRANE PROTEIN YGHQ"/>
    <property type="match status" value="1"/>
</dbReference>
<dbReference type="AlphaFoldDB" id="A0A6P2CC38"/>
<keyword evidence="4 6" id="KW-1133">Transmembrane helix</keyword>
<evidence type="ECO:0000256" key="1">
    <source>
        <dbReference type="ARBA" id="ARBA00004651"/>
    </source>
</evidence>
<protein>
    <recommendedName>
        <fullName evidence="9">Polysaccharide biosynthesis protein</fullName>
    </recommendedName>
</protein>
<feature type="transmembrane region" description="Helical" evidence="6">
    <location>
        <begin position="289"/>
        <end position="310"/>
    </location>
</feature>
<keyword evidence="5 6" id="KW-0472">Membrane</keyword>
<evidence type="ECO:0000313" key="7">
    <source>
        <dbReference type="EMBL" id="TXG90113.1"/>
    </source>
</evidence>
<evidence type="ECO:0000256" key="4">
    <source>
        <dbReference type="ARBA" id="ARBA00022989"/>
    </source>
</evidence>
<name>A0A6P2CC38_9NOCA</name>
<feature type="transmembrane region" description="Helical" evidence="6">
    <location>
        <begin position="57"/>
        <end position="81"/>
    </location>
</feature>
<comment type="caution">
    <text evidence="7">The sequence shown here is derived from an EMBL/GenBank/DDBJ whole genome shotgun (WGS) entry which is preliminary data.</text>
</comment>
<keyword evidence="3 6" id="KW-0812">Transmembrane</keyword>
<organism evidence="7 8">
    <name type="scientific">Rhodococcus rhodnii</name>
    <dbReference type="NCBI Taxonomy" id="38312"/>
    <lineage>
        <taxon>Bacteria</taxon>
        <taxon>Bacillati</taxon>
        <taxon>Actinomycetota</taxon>
        <taxon>Actinomycetes</taxon>
        <taxon>Mycobacteriales</taxon>
        <taxon>Nocardiaceae</taxon>
        <taxon>Rhodococcus</taxon>
    </lineage>
</organism>
<feature type="transmembrane region" description="Helical" evidence="6">
    <location>
        <begin position="383"/>
        <end position="404"/>
    </location>
</feature>
<reference evidence="7 8" key="1">
    <citation type="submission" date="2018-07" db="EMBL/GenBank/DDBJ databases">
        <title>Genome sequence of Rhodococcus rhodnii ATCC 35071 from Rhodnius prolixus.</title>
        <authorList>
            <person name="Patel V."/>
            <person name="Vogel K.J."/>
        </authorList>
    </citation>
    <scope>NUCLEOTIDE SEQUENCE [LARGE SCALE GENOMIC DNA]</scope>
    <source>
        <strain evidence="7 8">ATCC 35071</strain>
    </source>
</reference>
<feature type="transmembrane region" description="Helical" evidence="6">
    <location>
        <begin position="356"/>
        <end position="377"/>
    </location>
</feature>
<gene>
    <name evidence="7" type="ORF">DW322_07640</name>
</gene>
<evidence type="ECO:0000256" key="2">
    <source>
        <dbReference type="ARBA" id="ARBA00022475"/>
    </source>
</evidence>
<dbReference type="EMBL" id="QRCM01000001">
    <property type="protein sequence ID" value="TXG90113.1"/>
    <property type="molecule type" value="Genomic_DNA"/>
</dbReference>
<feature type="transmembrane region" description="Helical" evidence="6">
    <location>
        <begin position="123"/>
        <end position="142"/>
    </location>
</feature>
<evidence type="ECO:0008006" key="9">
    <source>
        <dbReference type="Google" id="ProtNLM"/>
    </source>
</evidence>
<evidence type="ECO:0000256" key="6">
    <source>
        <dbReference type="SAM" id="Phobius"/>
    </source>
</evidence>
<keyword evidence="2" id="KW-1003">Cell membrane</keyword>
<feature type="transmembrane region" description="Helical" evidence="6">
    <location>
        <begin position="22"/>
        <end position="45"/>
    </location>
</feature>
<sequence length="406" mass="41961">MGTAAPVTTDEKRCTTVPFVRGVAVSSIVTYLGIATSLLSAPLLARSLGATGRGELAAIFAPLQLLSWTCFLGIPRFGAVVRTRGRGYPRRSFVVLTALGVVAAVGLWAAAPLLAGGASTVESGIRALCWLLVFGGVAQLGVESLQARGRVVAWNAVRGIPLLLPSLLQILLWGFGALTLPAAIATMALGQLVWTVTGVLVWARGAMRRRAGRIDWRFSLGYWTTTALDGVGGRIDQVVLAAFATAADLGRYVVAVTIANAAGAVTQALGHTTFADRIRGADTRFDARVARMGVVTSVVTGAVVVAVTAVSGTTVLGASFDGLTVIVAILVVHQLLHDQWQFAVYRGSADLDASRLMVPSLVGVVVLCGCLAVLGVAGAVSGAAVALAMVAFAATRYGVWLLIVSE</sequence>
<feature type="transmembrane region" description="Helical" evidence="6">
    <location>
        <begin position="93"/>
        <end position="111"/>
    </location>
</feature>
<feature type="transmembrane region" description="Helical" evidence="6">
    <location>
        <begin position="182"/>
        <end position="203"/>
    </location>
</feature>
<evidence type="ECO:0000256" key="3">
    <source>
        <dbReference type="ARBA" id="ARBA00022692"/>
    </source>
</evidence>
<evidence type="ECO:0000256" key="5">
    <source>
        <dbReference type="ARBA" id="ARBA00023136"/>
    </source>
</evidence>
<dbReference type="InterPro" id="IPR050833">
    <property type="entry name" value="Poly_Biosynth_Transport"/>
</dbReference>
<dbReference type="PANTHER" id="PTHR30250">
    <property type="entry name" value="PST FAMILY PREDICTED COLANIC ACID TRANSPORTER"/>
    <property type="match status" value="1"/>
</dbReference>
<dbReference type="Proteomes" id="UP000471120">
    <property type="component" value="Unassembled WGS sequence"/>
</dbReference>
<accession>A0A6P2CC38</accession>
<proteinExistence type="predicted"/>
<evidence type="ECO:0000313" key="8">
    <source>
        <dbReference type="Proteomes" id="UP000471120"/>
    </source>
</evidence>
<dbReference type="RefSeq" id="WP_147915144.1">
    <property type="nucleotide sequence ID" value="NZ_QRCM01000001.1"/>
</dbReference>
<feature type="transmembrane region" description="Helical" evidence="6">
    <location>
        <begin position="154"/>
        <end position="176"/>
    </location>
</feature>